<name>A0A1M5BG24_9SPHI</name>
<accession>A0A1M5BG24</accession>
<organism evidence="4 5">
    <name type="scientific">Pedobacter caeni</name>
    <dbReference type="NCBI Taxonomy" id="288992"/>
    <lineage>
        <taxon>Bacteria</taxon>
        <taxon>Pseudomonadati</taxon>
        <taxon>Bacteroidota</taxon>
        <taxon>Sphingobacteriia</taxon>
        <taxon>Sphingobacteriales</taxon>
        <taxon>Sphingobacteriaceae</taxon>
        <taxon>Pedobacter</taxon>
    </lineage>
</organism>
<evidence type="ECO:0000256" key="2">
    <source>
        <dbReference type="ARBA" id="ARBA00023315"/>
    </source>
</evidence>
<keyword evidence="4" id="KW-0689">Ribosomal protein</keyword>
<feature type="domain" description="N-acetyltransferase" evidence="3">
    <location>
        <begin position="1"/>
        <end position="155"/>
    </location>
</feature>
<keyword evidence="2" id="KW-0012">Acyltransferase</keyword>
<dbReference type="GO" id="GO:0005840">
    <property type="term" value="C:ribosome"/>
    <property type="evidence" value="ECO:0007669"/>
    <property type="project" value="UniProtKB-KW"/>
</dbReference>
<reference evidence="5" key="1">
    <citation type="submission" date="2016-11" db="EMBL/GenBank/DDBJ databases">
        <authorList>
            <person name="Varghese N."/>
            <person name="Submissions S."/>
        </authorList>
    </citation>
    <scope>NUCLEOTIDE SEQUENCE [LARGE SCALE GENOMIC DNA]</scope>
    <source>
        <strain evidence="5">DSM 16990</strain>
    </source>
</reference>
<keyword evidence="4" id="KW-0687">Ribonucleoprotein</keyword>
<dbReference type="OrthoDB" id="9796381at2"/>
<dbReference type="Pfam" id="PF00583">
    <property type="entry name" value="Acetyltransf_1"/>
    <property type="match status" value="1"/>
</dbReference>
<dbReference type="CDD" id="cd04301">
    <property type="entry name" value="NAT_SF"/>
    <property type="match status" value="1"/>
</dbReference>
<dbReference type="PANTHER" id="PTHR10545">
    <property type="entry name" value="DIAMINE N-ACETYLTRANSFERASE"/>
    <property type="match status" value="1"/>
</dbReference>
<dbReference type="PROSITE" id="PS51186">
    <property type="entry name" value="GNAT"/>
    <property type="match status" value="1"/>
</dbReference>
<protein>
    <submittedName>
        <fullName evidence="4">Ribosomal protein S18 acetylase RimI</fullName>
    </submittedName>
</protein>
<dbReference type="RefSeq" id="WP_073231473.1">
    <property type="nucleotide sequence ID" value="NZ_FQUQ01000002.1"/>
</dbReference>
<dbReference type="Proteomes" id="UP000184287">
    <property type="component" value="Unassembled WGS sequence"/>
</dbReference>
<dbReference type="InterPro" id="IPR016181">
    <property type="entry name" value="Acyl_CoA_acyltransferase"/>
</dbReference>
<dbReference type="GO" id="GO:0008080">
    <property type="term" value="F:N-acetyltransferase activity"/>
    <property type="evidence" value="ECO:0007669"/>
    <property type="project" value="UniProtKB-ARBA"/>
</dbReference>
<evidence type="ECO:0000259" key="3">
    <source>
        <dbReference type="PROSITE" id="PS51186"/>
    </source>
</evidence>
<dbReference type="InterPro" id="IPR000182">
    <property type="entry name" value="GNAT_dom"/>
</dbReference>
<evidence type="ECO:0000256" key="1">
    <source>
        <dbReference type="ARBA" id="ARBA00022679"/>
    </source>
</evidence>
<evidence type="ECO:0000313" key="4">
    <source>
        <dbReference type="EMBL" id="SHF41398.1"/>
    </source>
</evidence>
<dbReference type="AlphaFoldDB" id="A0A1M5BG24"/>
<gene>
    <name evidence="4" type="ORF">SAMN04488522_1021178</name>
</gene>
<proteinExistence type="predicted"/>
<dbReference type="SUPFAM" id="SSF55729">
    <property type="entry name" value="Acyl-CoA N-acyltransferases (Nat)"/>
    <property type="match status" value="1"/>
</dbReference>
<dbReference type="Gene3D" id="3.40.630.30">
    <property type="match status" value="1"/>
</dbReference>
<dbReference type="EMBL" id="FQUQ01000002">
    <property type="protein sequence ID" value="SHF41398.1"/>
    <property type="molecule type" value="Genomic_DNA"/>
</dbReference>
<dbReference type="STRING" id="288992.SAMN04488522_1021178"/>
<sequence length="155" mass="17725">MNIRKAVRADLPKIKSLYFQLFEQMAHHEPNYMQKAHQDESFLQRVIAGEDQFTAFVYGEDDEVKGIAITQLQQSPPYNCFVPLKCVYLMDIVVDADMRGMGIGKALIDRVKTWAKENEADYVELSVLSKNASAAALYLHEGFEPYSLSMRLKIE</sequence>
<keyword evidence="5" id="KW-1185">Reference proteome</keyword>
<evidence type="ECO:0000313" key="5">
    <source>
        <dbReference type="Proteomes" id="UP000184287"/>
    </source>
</evidence>
<dbReference type="InterPro" id="IPR051016">
    <property type="entry name" value="Diverse_Substrate_AcTransf"/>
</dbReference>
<keyword evidence="1" id="KW-0808">Transferase</keyword>
<dbReference type="PANTHER" id="PTHR10545:SF29">
    <property type="entry name" value="GH14572P-RELATED"/>
    <property type="match status" value="1"/>
</dbReference>